<feature type="repeat" description="TPR" evidence="3">
    <location>
        <begin position="195"/>
        <end position="228"/>
    </location>
</feature>
<dbReference type="PANTHER" id="PTHR44858">
    <property type="entry name" value="TETRATRICOPEPTIDE REPEAT PROTEIN 6"/>
    <property type="match status" value="1"/>
</dbReference>
<evidence type="ECO:0000256" key="3">
    <source>
        <dbReference type="PROSITE-ProRule" id="PRU00339"/>
    </source>
</evidence>
<evidence type="ECO:0000313" key="4">
    <source>
        <dbReference type="EMBL" id="KJV90646.1"/>
    </source>
</evidence>
<keyword evidence="5" id="KW-1185">Reference proteome</keyword>
<dbReference type="Gene3D" id="1.25.40.10">
    <property type="entry name" value="Tetratricopeptide repeat domain"/>
    <property type="match status" value="3"/>
</dbReference>
<evidence type="ECO:0000256" key="2">
    <source>
        <dbReference type="ARBA" id="ARBA00022803"/>
    </source>
</evidence>
<gene>
    <name evidence="4" type="ORF">RBEAN4_1654</name>
</gene>
<dbReference type="PANTHER" id="PTHR44858:SF1">
    <property type="entry name" value="UDP-N-ACETYLGLUCOSAMINE--PEPTIDE N-ACETYLGLUCOSAMINYLTRANSFERASE SPINDLY-RELATED"/>
    <property type="match status" value="1"/>
</dbReference>
<dbReference type="EMBL" id="LAOI01000001">
    <property type="protein sequence ID" value="KJV90646.1"/>
    <property type="molecule type" value="Genomic_DNA"/>
</dbReference>
<organism evidence="4 5">
    <name type="scientific">Rickettsia bellii str. RML An4</name>
    <dbReference type="NCBI Taxonomy" id="1359193"/>
    <lineage>
        <taxon>Bacteria</taxon>
        <taxon>Pseudomonadati</taxon>
        <taxon>Pseudomonadota</taxon>
        <taxon>Alphaproteobacteria</taxon>
        <taxon>Rickettsiales</taxon>
        <taxon>Rickettsiaceae</taxon>
        <taxon>Rickettsieae</taxon>
        <taxon>Rickettsia</taxon>
        <taxon>belli group</taxon>
    </lineage>
</organism>
<comment type="caution">
    <text evidence="4">The sequence shown here is derived from an EMBL/GenBank/DDBJ whole genome shotgun (WGS) entry which is preliminary data.</text>
</comment>
<dbReference type="InterPro" id="IPR050498">
    <property type="entry name" value="Ycf3"/>
</dbReference>
<evidence type="ECO:0000313" key="5">
    <source>
        <dbReference type="Proteomes" id="UP000033661"/>
    </source>
</evidence>
<dbReference type="RefSeq" id="WP_011476821.1">
    <property type="nucleotide sequence ID" value="NZ_LAOI01000001.1"/>
</dbReference>
<dbReference type="AlphaFoldDB" id="A0A0F3QES2"/>
<evidence type="ECO:0000256" key="1">
    <source>
        <dbReference type="ARBA" id="ARBA00022737"/>
    </source>
</evidence>
<dbReference type="InterPro" id="IPR011990">
    <property type="entry name" value="TPR-like_helical_dom_sf"/>
</dbReference>
<name>A0A0F3QES2_RICBE</name>
<dbReference type="PATRIC" id="fig|1359193.3.peg.1602"/>
<keyword evidence="2 3" id="KW-0802">TPR repeat</keyword>
<accession>A0A0F3QES2</accession>
<sequence>MKRKLTEEHIQKLKRIMRDPISCFSESDEEILAQELPKTLEERNRLSDEIRKHVPFQIFNSTEEIIFNYGTIGNKLLNQGKIQEAMAAYKLSIEYGKDNKFFTDNYYPIPYLGLGLIFENEQSEKALAFFNKAINMASNFYIDTKNIYYEEEINNYNNGLAKAYLYKAYLLEKLKQFDEAAINYGEATIYNKYMYSAYFGKAACLGKLGKAEEAIIIYDKLLTLNPHHSQDEHCIYAYYNKAHLFNTLQKYEEEINALDKFINYKNEYEKNGDRFINISFEDSYLAKAAVLSKLNKNQESDYCKGLAAYFAGKNEKAVDFFDQALEQNSKNANPDIIATCYFYKGCSLIRLNEQIKENNHKAIKCFNKAFEIVNYFRVQVFLHGFIKINEKVAEEKYSPDLIVARDNLIKKFISNIMLDVTSSDSKIIGNLNTLICETVSIIKQTDIITEQSNVIFSGEVSEKIHDSDSL</sequence>
<dbReference type="InterPro" id="IPR019734">
    <property type="entry name" value="TPR_rpt"/>
</dbReference>
<dbReference type="Proteomes" id="UP000033661">
    <property type="component" value="Unassembled WGS sequence"/>
</dbReference>
<dbReference type="SUPFAM" id="SSF48452">
    <property type="entry name" value="TPR-like"/>
    <property type="match status" value="2"/>
</dbReference>
<keyword evidence="1" id="KW-0677">Repeat</keyword>
<dbReference type="PROSITE" id="PS50005">
    <property type="entry name" value="TPR"/>
    <property type="match status" value="1"/>
</dbReference>
<protein>
    <submittedName>
        <fullName evidence="4">Tetratricopeptide repeat family protein</fullName>
    </submittedName>
</protein>
<dbReference type="SMART" id="SM00028">
    <property type="entry name" value="TPR"/>
    <property type="match status" value="7"/>
</dbReference>
<proteinExistence type="predicted"/>
<dbReference type="Pfam" id="PF13181">
    <property type="entry name" value="TPR_8"/>
    <property type="match status" value="2"/>
</dbReference>
<reference evidence="4 5" key="1">
    <citation type="submission" date="2015-02" db="EMBL/GenBank/DDBJ databases">
        <title>Genome Sequencing of Rickettsiales.</title>
        <authorList>
            <person name="Daugherty S.C."/>
            <person name="Su Q."/>
            <person name="Abolude K."/>
            <person name="Beier-Sexton M."/>
            <person name="Carlyon J.A."/>
            <person name="Carter R."/>
            <person name="Day N.P."/>
            <person name="Dumler S.J."/>
            <person name="Dyachenko V."/>
            <person name="Godinez A."/>
            <person name="Kurtti T.J."/>
            <person name="Lichay M."/>
            <person name="Mullins K.E."/>
            <person name="Ott S."/>
            <person name="Pappas-Brown V."/>
            <person name="Paris D.H."/>
            <person name="Patel P."/>
            <person name="Richards A.L."/>
            <person name="Sadzewicz L."/>
            <person name="Sears K."/>
            <person name="Seidman D."/>
            <person name="Sengamalay N."/>
            <person name="Stenos J."/>
            <person name="Tallon L.J."/>
            <person name="Vincent G."/>
            <person name="Fraser C.M."/>
            <person name="Munderloh U."/>
            <person name="Dunning-Hotopp J.C."/>
        </authorList>
    </citation>
    <scope>NUCLEOTIDE SEQUENCE [LARGE SCALE GENOMIC DNA]</scope>
    <source>
        <strain evidence="4 5">RML An4</strain>
    </source>
</reference>